<dbReference type="SUPFAM" id="SSF53474">
    <property type="entry name" value="alpha/beta-Hydrolases"/>
    <property type="match status" value="1"/>
</dbReference>
<evidence type="ECO:0000259" key="1">
    <source>
        <dbReference type="Pfam" id="PF00561"/>
    </source>
</evidence>
<dbReference type="HOGENOM" id="CLU_054744_0_0_11"/>
<keyword evidence="4" id="KW-1185">Reference proteome</keyword>
<dbReference type="PANTHER" id="PTHR43433">
    <property type="entry name" value="HYDROLASE, ALPHA/BETA FOLD FAMILY PROTEIN"/>
    <property type="match status" value="1"/>
</dbReference>
<dbReference type="InterPro" id="IPR013595">
    <property type="entry name" value="Pept_S33_TAP-like_C"/>
</dbReference>
<comment type="caution">
    <text evidence="3">The sequence shown here is derived from an EMBL/GenBank/DDBJ whole genome shotgun (WGS) entry which is preliminary data.</text>
</comment>
<evidence type="ECO:0000313" key="3">
    <source>
        <dbReference type="EMBL" id="EWS81872.1"/>
    </source>
</evidence>
<gene>
    <name evidence="3" type="ORF">BF93_13635</name>
</gene>
<dbReference type="InterPro" id="IPR050471">
    <property type="entry name" value="AB_hydrolase"/>
</dbReference>
<dbReference type="AlphaFoldDB" id="Z9JVR1"/>
<dbReference type="PANTHER" id="PTHR43433:SF5">
    <property type="entry name" value="AB HYDROLASE-1 DOMAIN-CONTAINING PROTEIN"/>
    <property type="match status" value="1"/>
</dbReference>
<dbReference type="PATRIC" id="fig|396014.3.peg.1078"/>
<dbReference type="Gene3D" id="3.40.50.1820">
    <property type="entry name" value="alpha/beta hydrolase"/>
    <property type="match status" value="1"/>
</dbReference>
<reference evidence="3 4" key="1">
    <citation type="submission" date="2014-02" db="EMBL/GenBank/DDBJ databases">
        <title>Genome sequence of Brachybacterium phenoliresistens strain W13A50.</title>
        <authorList>
            <person name="Wang X."/>
        </authorList>
    </citation>
    <scope>NUCLEOTIDE SEQUENCE [LARGE SCALE GENOMIC DNA]</scope>
    <source>
        <strain evidence="3 4">W13A50</strain>
    </source>
</reference>
<evidence type="ECO:0000259" key="2">
    <source>
        <dbReference type="Pfam" id="PF08386"/>
    </source>
</evidence>
<dbReference type="InterPro" id="IPR000073">
    <property type="entry name" value="AB_hydrolase_1"/>
</dbReference>
<dbReference type="Proteomes" id="UP000023067">
    <property type="component" value="Unassembled WGS sequence"/>
</dbReference>
<dbReference type="STRING" id="396014.BF93_13635"/>
<accession>Z9JVR1</accession>
<organism evidence="3 4">
    <name type="scientific">Brachybacterium phenoliresistens</name>
    <dbReference type="NCBI Taxonomy" id="396014"/>
    <lineage>
        <taxon>Bacteria</taxon>
        <taxon>Bacillati</taxon>
        <taxon>Actinomycetota</taxon>
        <taxon>Actinomycetes</taxon>
        <taxon>Micrococcales</taxon>
        <taxon>Dermabacteraceae</taxon>
        <taxon>Brachybacterium</taxon>
    </lineage>
</organism>
<dbReference type="InterPro" id="IPR029058">
    <property type="entry name" value="AB_hydrolase_fold"/>
</dbReference>
<protein>
    <submittedName>
        <fullName evidence="3">Alpha/beta hydrolase</fullName>
    </submittedName>
</protein>
<name>Z9JVR1_9MICO</name>
<dbReference type="RefSeq" id="WP_038371408.1">
    <property type="nucleotide sequence ID" value="NZ_KK069990.1"/>
</dbReference>
<dbReference type="eggNOG" id="COG2267">
    <property type="taxonomic scope" value="Bacteria"/>
</dbReference>
<proteinExistence type="predicted"/>
<dbReference type="GO" id="GO:0016787">
    <property type="term" value="F:hydrolase activity"/>
    <property type="evidence" value="ECO:0007669"/>
    <property type="project" value="UniProtKB-KW"/>
</dbReference>
<dbReference type="Pfam" id="PF08386">
    <property type="entry name" value="Abhydrolase_4"/>
    <property type="match status" value="1"/>
</dbReference>
<dbReference type="EMBL" id="JDYK01000004">
    <property type="protein sequence ID" value="EWS81872.1"/>
    <property type="molecule type" value="Genomic_DNA"/>
</dbReference>
<sequence>MSAQRILDRAGQDELLQIRNDLVTVYRPISAEDPRLFPLRYSRMPARRGAPVPVLIIPDGPAMASVLPYDPLRRTFSAAGLDVLMVEHRGVGLSRLDAQGHDLPASAMRVREAIDDLAAVLEHGKVEQAVVLGVGYGAYLALGLAALHPERVHSLVLDSPLTSADDEVVAQAELRRLYWHGEDLRTDTIAAALRRLVASGDIDGPHAGSVILAVHEYGGIGAVRDLVDLLVTGRGSLTWRSVRQVLAQDWLQSAPYVCEHDLVAHISRTSLGQGRHADGGPLDALQVSAQRTRGVPEFAGEELDLRALSAQIGVPALVLSGDLDLITPRAVAEDLVARMPRARLLPVRETGHSILDSHAAIAQIAARWSGAGAGHLLVERADELAALPRTPANRALTSGLHLALAAEQISPWRMRIQTVRHDREGASVDPHSRRARTVKM</sequence>
<evidence type="ECO:0000313" key="4">
    <source>
        <dbReference type="Proteomes" id="UP000023067"/>
    </source>
</evidence>
<feature type="domain" description="AB hydrolase-1" evidence="1">
    <location>
        <begin position="53"/>
        <end position="188"/>
    </location>
</feature>
<feature type="domain" description="Peptidase S33 tripeptidyl aminopeptidase-like C-terminal" evidence="2">
    <location>
        <begin position="313"/>
        <end position="365"/>
    </location>
</feature>
<keyword evidence="3" id="KW-0378">Hydrolase</keyword>
<dbReference type="Pfam" id="PF00561">
    <property type="entry name" value="Abhydrolase_1"/>
    <property type="match status" value="1"/>
</dbReference>